<feature type="compositionally biased region" description="Basic and acidic residues" evidence="3">
    <location>
        <begin position="116"/>
        <end position="125"/>
    </location>
</feature>
<comment type="similarity">
    <text evidence="2">Belongs to the major facilitator superfamily. Monocarboxylate porter (TC 2.A.1.13) family.</text>
</comment>
<gene>
    <name evidence="5" type="ORF">AWRI3579_g731</name>
</gene>
<feature type="transmembrane region" description="Helical" evidence="4">
    <location>
        <begin position="320"/>
        <end position="341"/>
    </location>
</feature>
<dbReference type="GO" id="GO:0022857">
    <property type="term" value="F:transmembrane transporter activity"/>
    <property type="evidence" value="ECO:0007669"/>
    <property type="project" value="InterPro"/>
</dbReference>
<keyword evidence="4" id="KW-0472">Membrane</keyword>
<feature type="region of interest" description="Disordered" evidence="3">
    <location>
        <begin position="39"/>
        <end position="125"/>
    </location>
</feature>
<comment type="subcellular location">
    <subcellularLocation>
        <location evidence="1">Membrane</location>
        <topology evidence="1">Multi-pass membrane protein</topology>
    </subcellularLocation>
</comment>
<feature type="region of interest" description="Disordered" evidence="3">
    <location>
        <begin position="671"/>
        <end position="693"/>
    </location>
</feature>
<dbReference type="PANTHER" id="PTHR11360">
    <property type="entry name" value="MONOCARBOXYLATE TRANSPORTER"/>
    <property type="match status" value="1"/>
</dbReference>
<keyword evidence="6" id="KW-1185">Reference proteome</keyword>
<feature type="transmembrane region" description="Helical" evidence="4">
    <location>
        <begin position="588"/>
        <end position="608"/>
    </location>
</feature>
<dbReference type="EMBL" id="LPNM01000005">
    <property type="protein sequence ID" value="OEJ88658.1"/>
    <property type="molecule type" value="Genomic_DNA"/>
</dbReference>
<dbReference type="Proteomes" id="UP000095728">
    <property type="component" value="Unassembled WGS sequence"/>
</dbReference>
<feature type="region of interest" description="Disordered" evidence="3">
    <location>
        <begin position="1"/>
        <end position="24"/>
    </location>
</feature>
<organism evidence="5 6">
    <name type="scientific">Hanseniaspora osmophila</name>
    <dbReference type="NCBI Taxonomy" id="56408"/>
    <lineage>
        <taxon>Eukaryota</taxon>
        <taxon>Fungi</taxon>
        <taxon>Dikarya</taxon>
        <taxon>Ascomycota</taxon>
        <taxon>Saccharomycotina</taxon>
        <taxon>Saccharomycetes</taxon>
        <taxon>Saccharomycodales</taxon>
        <taxon>Saccharomycodaceae</taxon>
        <taxon>Hanseniaspora</taxon>
    </lineage>
</organism>
<dbReference type="PANTHER" id="PTHR11360:SF315">
    <property type="entry name" value="TRANSPORTER MCH2-RELATED"/>
    <property type="match status" value="1"/>
</dbReference>
<feature type="transmembrane region" description="Helical" evidence="4">
    <location>
        <begin position="553"/>
        <end position="576"/>
    </location>
</feature>
<feature type="transmembrane region" description="Helical" evidence="4">
    <location>
        <begin position="408"/>
        <end position="428"/>
    </location>
</feature>
<dbReference type="InParanoid" id="A0A1E5RP71"/>
<feature type="transmembrane region" description="Helical" evidence="4">
    <location>
        <begin position="620"/>
        <end position="640"/>
    </location>
</feature>
<dbReference type="GO" id="GO:0016020">
    <property type="term" value="C:membrane"/>
    <property type="evidence" value="ECO:0007669"/>
    <property type="project" value="UniProtKB-SubCell"/>
</dbReference>
<dbReference type="Pfam" id="PF07690">
    <property type="entry name" value="MFS_1"/>
    <property type="match status" value="1"/>
</dbReference>
<protein>
    <submittedName>
        <fullName evidence="5">Putative transporter ESBP6</fullName>
    </submittedName>
</protein>
<name>A0A1E5RP71_9ASCO</name>
<dbReference type="FunCoup" id="A0A1E5RP71">
    <property type="interactions" value="443"/>
</dbReference>
<dbReference type="InterPro" id="IPR011701">
    <property type="entry name" value="MFS"/>
</dbReference>
<dbReference type="SUPFAM" id="SSF103473">
    <property type="entry name" value="MFS general substrate transporter"/>
    <property type="match status" value="1"/>
</dbReference>
<feature type="compositionally biased region" description="Basic and acidic residues" evidence="3">
    <location>
        <begin position="95"/>
        <end position="106"/>
    </location>
</feature>
<feature type="transmembrane region" description="Helical" evidence="4">
    <location>
        <begin position="465"/>
        <end position="486"/>
    </location>
</feature>
<feature type="transmembrane region" description="Helical" evidence="4">
    <location>
        <begin position="347"/>
        <end position="370"/>
    </location>
</feature>
<feature type="compositionally biased region" description="Basic and acidic residues" evidence="3">
    <location>
        <begin position="671"/>
        <end position="684"/>
    </location>
</feature>
<proteinExistence type="inferred from homology"/>
<comment type="caution">
    <text evidence="5">The sequence shown here is derived from an EMBL/GenBank/DDBJ whole genome shotgun (WGS) entry which is preliminary data.</text>
</comment>
<dbReference type="OrthoDB" id="2213137at2759"/>
<evidence type="ECO:0000256" key="4">
    <source>
        <dbReference type="SAM" id="Phobius"/>
    </source>
</evidence>
<feature type="compositionally biased region" description="Polar residues" evidence="3">
    <location>
        <begin position="48"/>
        <end position="62"/>
    </location>
</feature>
<dbReference type="CDD" id="cd17352">
    <property type="entry name" value="MFS_MCT_SLC16"/>
    <property type="match status" value="1"/>
</dbReference>
<dbReference type="AlphaFoldDB" id="A0A1E5RP71"/>
<feature type="transmembrane region" description="Helical" evidence="4">
    <location>
        <begin position="251"/>
        <end position="275"/>
    </location>
</feature>
<feature type="compositionally biased region" description="Basic and acidic residues" evidence="3">
    <location>
        <begin position="1"/>
        <end position="11"/>
    </location>
</feature>
<evidence type="ECO:0000256" key="2">
    <source>
        <dbReference type="ARBA" id="ARBA00006727"/>
    </source>
</evidence>
<evidence type="ECO:0000313" key="6">
    <source>
        <dbReference type="Proteomes" id="UP000095728"/>
    </source>
</evidence>
<sequence length="731" mass="80948">MSSNSKKDSNHEVSSGALGNDPEILSSDLEIQSVYSNASVGLGDPVPASQTNRLQESNSNEKSVSKRLQKLNTSKSFQSKSSNVSKMFSHRKGSVKHDDNQTEKQLRSAVNLKNESSSKSETDRDLSKLLSRNFEFEDALRLTASHRTKTSAKSKMENLQKNLQNSNELPPDLEATKSKETLFPHGNDKPLQSKSLQKNFQDTGNENEETDQENISNGEEDVQTLEKVFTNHQTNTIDLPPDGGKDAYGSLVAVLLIMFCSWGANASNGIILAFFLNTNKFAGGTKFKYAVISGLSLCIGQFGCPFVSIVVKVFGIKPPICFGILCTFLGYFMGAFATKLWHLFCTLGLLCGVGISFTFLPATAVLPGWFLKKRSMALGTSLVGTGLGGFVFSLSTNALLERDQNQKWALIAQSIVCAGLSTIAVILVKQRNPPPTIPLKEWRVVAAQWSTIFSIKIMKRYITNLIAFWFTLAIFGYNLMILSLSAYARARGLTANQASYLTVYMNVAQSVGRPMIGLSGDRFGRSNITVFLTTIIVTLIFAFWIPAHTNGQLVAFSVLIGLCIGVANVMNTVMIADSVAPKDFLASWSYINIFGSPLFLFAEAIVQALTVPENKSNPYLHAQIFAGFCFFVAIFLSLLIREYKVRNLLKNKLCSTLRDLDNYNQEKKFDAKSSIESQNDKDTPPIDFDDTFQTENTPDEALLVERKENYELLLQRNIRAVIHRAFYPIKI</sequence>
<feature type="transmembrane region" description="Helical" evidence="4">
    <location>
        <begin position="528"/>
        <end position="547"/>
    </location>
</feature>
<feature type="compositionally biased region" description="Low complexity" evidence="3">
    <location>
        <begin position="74"/>
        <end position="86"/>
    </location>
</feature>
<keyword evidence="4" id="KW-1133">Transmembrane helix</keyword>
<reference evidence="6" key="1">
    <citation type="journal article" date="2016" name="Genome Announc.">
        <title>Genome sequences of three species of Hanseniaspora isolated from spontaneous wine fermentations.</title>
        <authorList>
            <person name="Sternes P.R."/>
            <person name="Lee D."/>
            <person name="Kutyna D.R."/>
            <person name="Borneman A.R."/>
        </authorList>
    </citation>
    <scope>NUCLEOTIDE SEQUENCE [LARGE SCALE GENOMIC DNA]</scope>
    <source>
        <strain evidence="6">AWRI3579</strain>
    </source>
</reference>
<dbReference type="InterPro" id="IPR036259">
    <property type="entry name" value="MFS_trans_sf"/>
</dbReference>
<dbReference type="Gene3D" id="1.20.1250.20">
    <property type="entry name" value="MFS general substrate transporter like domains"/>
    <property type="match status" value="2"/>
</dbReference>
<evidence type="ECO:0000313" key="5">
    <source>
        <dbReference type="EMBL" id="OEJ88658.1"/>
    </source>
</evidence>
<evidence type="ECO:0000256" key="3">
    <source>
        <dbReference type="SAM" id="MobiDB-lite"/>
    </source>
</evidence>
<accession>A0A1E5RP71</accession>
<evidence type="ECO:0000256" key="1">
    <source>
        <dbReference type="ARBA" id="ARBA00004141"/>
    </source>
</evidence>
<keyword evidence="4" id="KW-0812">Transmembrane</keyword>
<feature type="transmembrane region" description="Helical" evidence="4">
    <location>
        <begin position="287"/>
        <end position="311"/>
    </location>
</feature>
<dbReference type="InterPro" id="IPR050327">
    <property type="entry name" value="Proton-linked_MCT"/>
</dbReference>
<feature type="transmembrane region" description="Helical" evidence="4">
    <location>
        <begin position="377"/>
        <end position="396"/>
    </location>
</feature>